<dbReference type="STRING" id="762903.Pedsa_2881"/>
<dbReference type="eggNOG" id="COG5448">
    <property type="taxonomic scope" value="Bacteria"/>
</dbReference>
<sequence length="1148" mass="131084">MERKFFGFFLLVLFLTSAKAQIKSRLNTKIVAVKDSILVDSLSILPQTFKIYLGDELLDTSTYKIDFANSLLTWKKKPLADFVQLSYRTFPVLLTEKSFHKDRSLIGLEAMGKSFVYQPPAQENTLFNFQGIEKSGSISRSIGFGNNQDLSVNSNMALQFAGKIGQDIEISAVISDDNIPIQPDGNTQQINDFDKVFIQLKRDGAKLIAGDYELNRPDSYFMNYFKRTQGAYISNTFKDKNNLTYHTQAAAAVSKGRSARNQFIGEEGNQGSYRLIGNNGEQYIIVLSGTERVFIDGELLIRGQDNDYVMDYNTAEITFTTKRLITRNSRISVEFEYSDKIYGRSLYFINQDFKSEKLKVGFNLYTEQDNPNRPILQNLTAEQHNFLKGIGNNIDQALYPNADSVAFNENEILYKKVDSLGNQIYVYSTDPKQAKYRVGFSYVGKNNGSYVLDVNSVANGRVYRFVASLSGQKQGDYEPVTLLITPKKQQLAMVNAEYKISKKSRLFTELGISNNDVNLYSDIDNNQNQGIGYKLIYNQQNRLQGTDSTGLKLNTQISYEFADAKFKPIERFRPVEFDRDFNINGLKLGESDEHWTTLSLQLFKDDFKQVAYRVSSFVRPEDYKGIQQSVNGKYRYKGFGLNYRGSLLKSDIDSLSGDFLKQDILFSKLFKPFEIGVNYQQEINKTLDITTDKLSLQSFSFNQVDYFLKSLPSHQKTAFQFNYITRTDRVPFEDRLQEFSKAKTYNAKLELNKQGKSPFSITATYRTIDYEQADSLNKNAETLLSRIDYNLNTFKGFLNLNSFYELGTGQEPKREYIYLEVPAGQGAYTWNDYNGNGIKELNEFEIARFSDEAKYIRIFRSTNEFIRSNFSNINQTLKLTPAILLKHNRGFGAFVAKFSSISVLRIEKKILASEGGLVLNPYKTSIDAVSLVSLTSFLRNSIFFNRMNPNWGIDFNLQNNGSKSLLTGGFDSRDLNEQSIRFRWNFVRKTNFLIELKSGSKNYRSELFADKNYDVDYREVRPELGYQFSADFKLTFNGTYRHQANAGNLGGETVDNLSLGSEARYNVLKKGTLTSKLNFIGNNFSGKNNTPIAYELLDGLQSGNNMTWQLGFQRIISNGIQLNFNYEGRKSEKVKTIHTGGVQVRAYF</sequence>
<dbReference type="RefSeq" id="WP_013633905.1">
    <property type="nucleotide sequence ID" value="NC_015177.1"/>
</dbReference>
<dbReference type="HOGENOM" id="CLU_275678_0_0_10"/>
<reference evidence="2" key="2">
    <citation type="submission" date="2011-02" db="EMBL/GenBank/DDBJ databases">
        <title>The complete genome of Pedobacter saltans DSM 12145.</title>
        <authorList>
            <consortium name="US DOE Joint Genome Institute (JGI-PGF)"/>
            <person name="Lucas S."/>
            <person name="Copeland A."/>
            <person name="Lapidus A."/>
            <person name="Bruce D."/>
            <person name="Goodwin L."/>
            <person name="Pitluck S."/>
            <person name="Kyrpides N."/>
            <person name="Mavromatis K."/>
            <person name="Pagani I."/>
            <person name="Ivanova N."/>
            <person name="Ovchinnikova G."/>
            <person name="Lu M."/>
            <person name="Detter J.C."/>
            <person name="Han C."/>
            <person name="Land M."/>
            <person name="Hauser L."/>
            <person name="Markowitz V."/>
            <person name="Cheng J.-F."/>
            <person name="Hugenholtz P."/>
            <person name="Woyke T."/>
            <person name="Wu D."/>
            <person name="Tindall B."/>
            <person name="Pomrenke H.G."/>
            <person name="Brambilla E."/>
            <person name="Klenk H.-P."/>
            <person name="Eisen J.A."/>
        </authorList>
    </citation>
    <scope>NUCLEOTIDE SEQUENCE [LARGE SCALE GENOMIC DNA]</scope>
    <source>
        <strain evidence="2">ATCC 51119 / DSM 12145 / JCM 21818 / LMG 10337 / NBRC 100064 / NCIMB 13643</strain>
    </source>
</reference>
<dbReference type="KEGG" id="psn:Pedsa_2881"/>
<proteinExistence type="predicted"/>
<gene>
    <name evidence="1" type="ordered locus">Pedsa_2881</name>
</gene>
<accession>F0S8F6</accession>
<dbReference type="OrthoDB" id="9815802at2"/>
<protein>
    <submittedName>
        <fullName evidence="1">Uncharacterized protein</fullName>
    </submittedName>
</protein>
<evidence type="ECO:0000313" key="2">
    <source>
        <dbReference type="Proteomes" id="UP000000310"/>
    </source>
</evidence>
<organism evidence="1 2">
    <name type="scientific">Pseudopedobacter saltans (strain ATCC 51119 / DSM 12145 / JCM 21818 / CCUG 39354 / LMG 10337 / NBRC 100064 / NCIMB 13643)</name>
    <name type="common">Pedobacter saltans</name>
    <dbReference type="NCBI Taxonomy" id="762903"/>
    <lineage>
        <taxon>Bacteria</taxon>
        <taxon>Pseudomonadati</taxon>
        <taxon>Bacteroidota</taxon>
        <taxon>Sphingobacteriia</taxon>
        <taxon>Sphingobacteriales</taxon>
        <taxon>Sphingobacteriaceae</taxon>
        <taxon>Pseudopedobacter</taxon>
    </lineage>
</organism>
<dbReference type="Proteomes" id="UP000000310">
    <property type="component" value="Chromosome"/>
</dbReference>
<dbReference type="AlphaFoldDB" id="F0S8F6"/>
<reference evidence="1 2" key="1">
    <citation type="journal article" date="2011" name="Stand. Genomic Sci.">
        <title>Complete genome sequence of the gliding, heparinolytic Pedobacter saltans type strain (113).</title>
        <authorList>
            <person name="Liolios K."/>
            <person name="Sikorski J."/>
            <person name="Lu M."/>
            <person name="Nolan M."/>
            <person name="Lapidus A."/>
            <person name="Lucas S."/>
            <person name="Hammon N."/>
            <person name="Deshpande S."/>
            <person name="Cheng J.F."/>
            <person name="Tapia R."/>
            <person name="Han C."/>
            <person name="Goodwin L."/>
            <person name="Pitluck S."/>
            <person name="Huntemann M."/>
            <person name="Ivanova N."/>
            <person name="Pagani I."/>
            <person name="Mavromatis K."/>
            <person name="Ovchinikova G."/>
            <person name="Pati A."/>
            <person name="Chen A."/>
            <person name="Palaniappan K."/>
            <person name="Land M."/>
            <person name="Hauser L."/>
            <person name="Brambilla E.M."/>
            <person name="Kotsyurbenko O."/>
            <person name="Rohde M."/>
            <person name="Tindall B.J."/>
            <person name="Abt B."/>
            <person name="Goker M."/>
            <person name="Detter J.C."/>
            <person name="Woyke T."/>
            <person name="Bristow J."/>
            <person name="Eisen J.A."/>
            <person name="Markowitz V."/>
            <person name="Hugenholtz P."/>
            <person name="Klenk H.P."/>
            <person name="Kyrpides N.C."/>
        </authorList>
    </citation>
    <scope>NUCLEOTIDE SEQUENCE [LARGE SCALE GENOMIC DNA]</scope>
    <source>
        <strain evidence="2">ATCC 51119 / DSM 12145 / JCM 21818 / LMG 10337 / NBRC 100064 / NCIMB 13643</strain>
    </source>
</reference>
<evidence type="ECO:0000313" key="1">
    <source>
        <dbReference type="EMBL" id="ADY53420.1"/>
    </source>
</evidence>
<name>F0S8F6_PSESL</name>
<keyword evidence="2" id="KW-1185">Reference proteome</keyword>
<dbReference type="EMBL" id="CP002545">
    <property type="protein sequence ID" value="ADY53420.1"/>
    <property type="molecule type" value="Genomic_DNA"/>
</dbReference>